<reference evidence="1" key="1">
    <citation type="journal article" date="2021" name="Nat. Commun.">
        <title>Genomic analyses provide insights into spinach domestication and the genetic basis of agronomic traits.</title>
        <authorList>
            <person name="Cai X."/>
            <person name="Sun X."/>
            <person name="Xu C."/>
            <person name="Sun H."/>
            <person name="Wang X."/>
            <person name="Ge C."/>
            <person name="Zhang Z."/>
            <person name="Wang Q."/>
            <person name="Fei Z."/>
            <person name="Jiao C."/>
            <person name="Wang Q."/>
        </authorList>
    </citation>
    <scope>NUCLEOTIDE SEQUENCE [LARGE SCALE GENOMIC DNA]</scope>
    <source>
        <strain evidence="1">cv. Varoflay</strain>
    </source>
</reference>
<evidence type="ECO:0000313" key="3">
    <source>
        <dbReference type="RefSeq" id="XP_056684799.1"/>
    </source>
</evidence>
<dbReference type="Proteomes" id="UP000813463">
    <property type="component" value="Chromosome 5"/>
</dbReference>
<name>A0ABM3QGQ3_SPIOL</name>
<sequence>MDDCYDLLGVSQNANTSEIMKCSFVGLLSKFTFLNSLSKFTFKREEKSEVSAVRMEMSGGGVGWVAQMRDWASFVGFRPAIARVLRGEEDELRNFRDSLRTYLPVKPDAPSTMMS</sequence>
<dbReference type="GeneID" id="110798223"/>
<evidence type="ECO:0000313" key="2">
    <source>
        <dbReference type="RefSeq" id="XP_056682549.1"/>
    </source>
</evidence>
<dbReference type="RefSeq" id="XP_056684799.1">
    <property type="nucleotide sequence ID" value="XM_056828821.1"/>
</dbReference>
<dbReference type="RefSeq" id="XP_056682549.1">
    <property type="nucleotide sequence ID" value="XM_056826571.1"/>
</dbReference>
<keyword evidence="1" id="KW-1185">Reference proteome</keyword>
<evidence type="ECO:0000313" key="1">
    <source>
        <dbReference type="Proteomes" id="UP000813463"/>
    </source>
</evidence>
<gene>
    <name evidence="2" type="primary">LOC110798223</name>
    <name evidence="3" type="synonym">LOC130460976</name>
</gene>
<proteinExistence type="predicted"/>
<dbReference type="Proteomes" id="UP000813463">
    <property type="component" value="Chromosome 4"/>
</dbReference>
<reference evidence="2 3" key="2">
    <citation type="submission" date="2025-05" db="UniProtKB">
        <authorList>
            <consortium name="RefSeq"/>
        </authorList>
    </citation>
    <scope>IDENTIFICATION</scope>
    <source>
        <tissue evidence="2 3">Leaf</tissue>
    </source>
</reference>
<protein>
    <recommendedName>
        <fullName evidence="4">Sulfotransferase</fullName>
    </recommendedName>
</protein>
<organism evidence="1 2">
    <name type="scientific">Spinacia oleracea</name>
    <name type="common">Spinach</name>
    <dbReference type="NCBI Taxonomy" id="3562"/>
    <lineage>
        <taxon>Eukaryota</taxon>
        <taxon>Viridiplantae</taxon>
        <taxon>Streptophyta</taxon>
        <taxon>Embryophyta</taxon>
        <taxon>Tracheophyta</taxon>
        <taxon>Spermatophyta</taxon>
        <taxon>Magnoliopsida</taxon>
        <taxon>eudicotyledons</taxon>
        <taxon>Gunneridae</taxon>
        <taxon>Pentapetalae</taxon>
        <taxon>Caryophyllales</taxon>
        <taxon>Chenopodiaceae</taxon>
        <taxon>Chenopodioideae</taxon>
        <taxon>Anserineae</taxon>
        <taxon>Spinacia</taxon>
    </lineage>
</organism>
<evidence type="ECO:0008006" key="4">
    <source>
        <dbReference type="Google" id="ProtNLM"/>
    </source>
</evidence>
<accession>A0ABM3QGQ3</accession>